<name>A0A2K2APS9_POPTR</name>
<keyword evidence="7 8" id="KW-0472">Membrane</keyword>
<evidence type="ECO:0000313" key="11">
    <source>
        <dbReference type="Proteomes" id="UP000006729"/>
    </source>
</evidence>
<dbReference type="Proteomes" id="UP000006729">
    <property type="component" value="Chromosome 4"/>
</dbReference>
<evidence type="ECO:0000256" key="2">
    <source>
        <dbReference type="ARBA" id="ARBA00007651"/>
    </source>
</evidence>
<keyword evidence="4 8" id="KW-1003">Cell membrane</keyword>
<reference evidence="10 11" key="1">
    <citation type="journal article" date="2006" name="Science">
        <title>The genome of black cottonwood, Populus trichocarpa (Torr. &amp; Gray).</title>
        <authorList>
            <person name="Tuskan G.A."/>
            <person name="Difazio S."/>
            <person name="Jansson S."/>
            <person name="Bohlmann J."/>
            <person name="Grigoriev I."/>
            <person name="Hellsten U."/>
            <person name="Putnam N."/>
            <person name="Ralph S."/>
            <person name="Rombauts S."/>
            <person name="Salamov A."/>
            <person name="Schein J."/>
            <person name="Sterck L."/>
            <person name="Aerts A."/>
            <person name="Bhalerao R.R."/>
            <person name="Bhalerao R.P."/>
            <person name="Blaudez D."/>
            <person name="Boerjan W."/>
            <person name="Brun A."/>
            <person name="Brunner A."/>
            <person name="Busov V."/>
            <person name="Campbell M."/>
            <person name="Carlson J."/>
            <person name="Chalot M."/>
            <person name="Chapman J."/>
            <person name="Chen G.L."/>
            <person name="Cooper D."/>
            <person name="Coutinho P.M."/>
            <person name="Couturier J."/>
            <person name="Covert S."/>
            <person name="Cronk Q."/>
            <person name="Cunningham R."/>
            <person name="Davis J."/>
            <person name="Degroeve S."/>
            <person name="Dejardin A."/>
            <person name="Depamphilis C."/>
            <person name="Detter J."/>
            <person name="Dirks B."/>
            <person name="Dubchak I."/>
            <person name="Duplessis S."/>
            <person name="Ehlting J."/>
            <person name="Ellis B."/>
            <person name="Gendler K."/>
            <person name="Goodstein D."/>
            <person name="Gribskov M."/>
            <person name="Grimwood J."/>
            <person name="Groover A."/>
            <person name="Gunter L."/>
            <person name="Hamberger B."/>
            <person name="Heinze B."/>
            <person name="Helariutta Y."/>
            <person name="Henrissat B."/>
            <person name="Holligan D."/>
            <person name="Holt R."/>
            <person name="Huang W."/>
            <person name="Islam-Faridi N."/>
            <person name="Jones S."/>
            <person name="Jones-Rhoades M."/>
            <person name="Jorgensen R."/>
            <person name="Joshi C."/>
            <person name="Kangasjarvi J."/>
            <person name="Karlsson J."/>
            <person name="Kelleher C."/>
            <person name="Kirkpatrick R."/>
            <person name="Kirst M."/>
            <person name="Kohler A."/>
            <person name="Kalluri U."/>
            <person name="Larimer F."/>
            <person name="Leebens-Mack J."/>
            <person name="Leple J.C."/>
            <person name="Locascio P."/>
            <person name="Lou Y."/>
            <person name="Lucas S."/>
            <person name="Martin F."/>
            <person name="Montanini B."/>
            <person name="Napoli C."/>
            <person name="Nelson D.R."/>
            <person name="Nelson C."/>
            <person name="Nieminen K."/>
            <person name="Nilsson O."/>
            <person name="Pereda V."/>
            <person name="Peter G."/>
            <person name="Philippe R."/>
            <person name="Pilate G."/>
            <person name="Poliakov A."/>
            <person name="Razumovskaya J."/>
            <person name="Richardson P."/>
            <person name="Rinaldi C."/>
            <person name="Ritland K."/>
            <person name="Rouze P."/>
            <person name="Ryaboy D."/>
            <person name="Schmutz J."/>
            <person name="Schrader J."/>
            <person name="Segerman B."/>
            <person name="Shin H."/>
            <person name="Siddiqui A."/>
            <person name="Sterky F."/>
            <person name="Terry A."/>
            <person name="Tsai C.J."/>
            <person name="Uberbacher E."/>
            <person name="Unneberg P."/>
            <person name="Vahala J."/>
            <person name="Wall K."/>
            <person name="Wessler S."/>
            <person name="Yang G."/>
            <person name="Yin T."/>
            <person name="Douglas C."/>
            <person name="Marra M."/>
            <person name="Sandberg G."/>
            <person name="Van de Peer Y."/>
            <person name="Rokhsar D."/>
        </authorList>
    </citation>
    <scope>NUCLEOTIDE SEQUENCE [LARGE SCALE GENOMIC DNA]</scope>
    <source>
        <strain evidence="11">cv. Nisqually</strain>
    </source>
</reference>
<accession>A0A2K2APS9</accession>
<comment type="similarity">
    <text evidence="2 8">Belongs to the Casparian strip membrane proteins (CASP) family.</text>
</comment>
<dbReference type="STRING" id="3694.A0A2K2APS9"/>
<dbReference type="InterPro" id="IPR044173">
    <property type="entry name" value="CASPL"/>
</dbReference>
<feature type="domain" description="Casparian strip membrane protein" evidence="9">
    <location>
        <begin position="7"/>
        <end position="141"/>
    </location>
</feature>
<evidence type="ECO:0000256" key="6">
    <source>
        <dbReference type="ARBA" id="ARBA00022989"/>
    </source>
</evidence>
<feature type="transmembrane region" description="Helical" evidence="8">
    <location>
        <begin position="131"/>
        <end position="155"/>
    </location>
</feature>
<dbReference type="PANTHER" id="PTHR36488:SF8">
    <property type="entry name" value="CASP-LIKE PROTEIN 1U1"/>
    <property type="match status" value="1"/>
</dbReference>
<keyword evidence="5 8" id="KW-0812">Transmembrane</keyword>
<dbReference type="EMBL" id="CM009293">
    <property type="protein sequence ID" value="PNT39536.1"/>
    <property type="molecule type" value="Genomic_DNA"/>
</dbReference>
<dbReference type="GO" id="GO:0005886">
    <property type="term" value="C:plasma membrane"/>
    <property type="evidence" value="ECO:0000318"/>
    <property type="project" value="GO_Central"/>
</dbReference>
<evidence type="ECO:0000256" key="5">
    <source>
        <dbReference type="ARBA" id="ARBA00022692"/>
    </source>
</evidence>
<comment type="subunit">
    <text evidence="3 8">Homodimer and heterodimers.</text>
</comment>
<dbReference type="OrthoDB" id="1906221at2759"/>
<dbReference type="AlphaFoldDB" id="A0A2K2APS9"/>
<proteinExistence type="inferred from homology"/>
<dbReference type="OMA" id="EAIACAY"/>
<sequence>MAKIKKIFTNFLRLLALAATVVAIVFMVTSHDSAQVLNLTFTVKYSNTPVFKYFVIAEAIAGGYTVISVLLSFKSLFWRLLVILDMVTAVLLTSSISAALAIAQVGKKGNTHAGWLPVCEQVPDFCDQVTIALIAGFAAAIIYFVLLLCSLYVVLSPIFVVTP</sequence>
<dbReference type="Pfam" id="PF04535">
    <property type="entry name" value="CASP_dom"/>
    <property type="match status" value="1"/>
</dbReference>
<dbReference type="SMR" id="A0A2K2APS9"/>
<comment type="subcellular location">
    <subcellularLocation>
        <location evidence="1 8">Cell membrane</location>
        <topology evidence="1 8">Multi-pass membrane protein</topology>
    </subcellularLocation>
</comment>
<evidence type="ECO:0000256" key="4">
    <source>
        <dbReference type="ARBA" id="ARBA00022475"/>
    </source>
</evidence>
<feature type="transmembrane region" description="Helical" evidence="8">
    <location>
        <begin position="80"/>
        <end position="103"/>
    </location>
</feature>
<evidence type="ECO:0000256" key="8">
    <source>
        <dbReference type="RuleBase" id="RU361233"/>
    </source>
</evidence>
<evidence type="ECO:0000256" key="3">
    <source>
        <dbReference type="ARBA" id="ARBA00011489"/>
    </source>
</evidence>
<feature type="transmembrane region" description="Helical" evidence="8">
    <location>
        <begin position="50"/>
        <end position="73"/>
    </location>
</feature>
<dbReference type="InterPro" id="IPR006702">
    <property type="entry name" value="CASP_dom"/>
</dbReference>
<keyword evidence="6 8" id="KW-1133">Transmembrane helix</keyword>
<evidence type="ECO:0000256" key="1">
    <source>
        <dbReference type="ARBA" id="ARBA00004651"/>
    </source>
</evidence>
<dbReference type="InterPro" id="IPR006459">
    <property type="entry name" value="CASP/CASPL"/>
</dbReference>
<gene>
    <name evidence="10" type="ORF">POPTR_004G043300</name>
</gene>
<organism evidence="10 11">
    <name type="scientific">Populus trichocarpa</name>
    <name type="common">Western balsam poplar</name>
    <name type="synonym">Populus balsamifera subsp. trichocarpa</name>
    <dbReference type="NCBI Taxonomy" id="3694"/>
    <lineage>
        <taxon>Eukaryota</taxon>
        <taxon>Viridiplantae</taxon>
        <taxon>Streptophyta</taxon>
        <taxon>Embryophyta</taxon>
        <taxon>Tracheophyta</taxon>
        <taxon>Spermatophyta</taxon>
        <taxon>Magnoliopsida</taxon>
        <taxon>eudicotyledons</taxon>
        <taxon>Gunneridae</taxon>
        <taxon>Pentapetalae</taxon>
        <taxon>rosids</taxon>
        <taxon>fabids</taxon>
        <taxon>Malpighiales</taxon>
        <taxon>Salicaceae</taxon>
        <taxon>Saliceae</taxon>
        <taxon>Populus</taxon>
    </lineage>
</organism>
<dbReference type="InParanoid" id="A0A2K2APS9"/>
<dbReference type="PANTHER" id="PTHR36488">
    <property type="entry name" value="CASP-LIKE PROTEIN 1U1"/>
    <property type="match status" value="1"/>
</dbReference>
<feature type="transmembrane region" description="Helical" evidence="8">
    <location>
        <begin position="12"/>
        <end position="30"/>
    </location>
</feature>
<protein>
    <recommendedName>
        <fullName evidence="8">CASP-like protein</fullName>
    </recommendedName>
</protein>
<evidence type="ECO:0000313" key="10">
    <source>
        <dbReference type="EMBL" id="PNT39536.1"/>
    </source>
</evidence>
<evidence type="ECO:0000256" key="7">
    <source>
        <dbReference type="ARBA" id="ARBA00023136"/>
    </source>
</evidence>
<dbReference type="NCBIfam" id="TIGR01569">
    <property type="entry name" value="A_tha_TIGR01569"/>
    <property type="match status" value="1"/>
</dbReference>
<dbReference type="Gramene" id="Potri.004G043300.1.v4.1">
    <property type="protein sequence ID" value="Potri.004G043300.1.v4.1"/>
    <property type="gene ID" value="Potri.004G043300.v4.1"/>
</dbReference>
<keyword evidence="11" id="KW-1185">Reference proteome</keyword>
<evidence type="ECO:0000259" key="9">
    <source>
        <dbReference type="Pfam" id="PF04535"/>
    </source>
</evidence>